<dbReference type="GO" id="GO:0016765">
    <property type="term" value="F:transferase activity, transferring alkyl or aryl (other than methyl) groups"/>
    <property type="evidence" value="ECO:0007669"/>
    <property type="project" value="InterPro"/>
</dbReference>
<evidence type="ECO:0008006" key="5">
    <source>
        <dbReference type="Google" id="ProtNLM"/>
    </source>
</evidence>
<evidence type="ECO:0000256" key="1">
    <source>
        <dbReference type="ARBA" id="ARBA00010209"/>
    </source>
</evidence>
<protein>
    <recommendedName>
        <fullName evidence="5">Aromatic prenyltransferase (DMATS family)</fullName>
    </recommendedName>
</protein>
<dbReference type="AlphaFoldDB" id="A0A1V6PS56"/>
<dbReference type="Proteomes" id="UP000191672">
    <property type="component" value="Unassembled WGS sequence"/>
</dbReference>
<dbReference type="NCBIfam" id="TIGR03429">
    <property type="entry name" value="arom_pren_DMATS"/>
    <property type="match status" value="1"/>
</dbReference>
<keyword evidence="2" id="KW-0808">Transferase</keyword>
<keyword evidence="4" id="KW-1185">Reference proteome</keyword>
<dbReference type="Pfam" id="PF11991">
    <property type="entry name" value="Trp_DMAT"/>
    <property type="match status" value="1"/>
</dbReference>
<dbReference type="GO" id="GO:0009820">
    <property type="term" value="P:alkaloid metabolic process"/>
    <property type="evidence" value="ECO:0007669"/>
    <property type="project" value="InterPro"/>
</dbReference>
<gene>
    <name evidence="3" type="ORF">PENANT_c054G07444</name>
</gene>
<dbReference type="OrthoDB" id="5392033at2759"/>
<proteinExistence type="inferred from homology"/>
<dbReference type="PANTHER" id="PTHR40627:SF3">
    <property type="entry name" value="PRENYLTRANSFERASE ASQH2-RELATED"/>
    <property type="match status" value="1"/>
</dbReference>
<reference evidence="4" key="1">
    <citation type="journal article" date="2017" name="Nat. Microbiol.">
        <title>Global analysis of biosynthetic gene clusters reveals vast potential of secondary metabolite production in Penicillium species.</title>
        <authorList>
            <person name="Nielsen J.C."/>
            <person name="Grijseels S."/>
            <person name="Prigent S."/>
            <person name="Ji B."/>
            <person name="Dainat J."/>
            <person name="Nielsen K.F."/>
            <person name="Frisvad J.C."/>
            <person name="Workman M."/>
            <person name="Nielsen J."/>
        </authorList>
    </citation>
    <scope>NUCLEOTIDE SEQUENCE [LARGE SCALE GENOMIC DNA]</scope>
    <source>
        <strain evidence="4">IBT 31811</strain>
    </source>
</reference>
<dbReference type="SFLD" id="SFLDS00036">
    <property type="entry name" value="Aromatic_Prenyltransferase"/>
    <property type="match status" value="1"/>
</dbReference>
<comment type="similarity">
    <text evidence="1">Belongs to the tryptophan dimethylallyltransferase family.</text>
</comment>
<dbReference type="EMBL" id="MDYN01000054">
    <property type="protein sequence ID" value="OQD79336.1"/>
    <property type="molecule type" value="Genomic_DNA"/>
</dbReference>
<sequence>MGSLSSPTVLTPYQVLSKYKKFPGPDEEFWWDHAASTLADLIKWTKATPAQQYEFLQFFYEHVIPNFSWYRPYDVPGRAWNTGITPSGLPLEYSVNWRNIDANAMVRVGVEPISHFAGTARDPYSHYKIWDTLNQLSQVKALKSFDLELWRHFSSALCTSREEEALLDQTRTLPESFSIAKMQHSMGFDFCDDEVVVKIYLIPNMKARASGTPLAELLTGSIHAIYRDTIDRETLATVINYLDSTSNFNDATWFSFDCIPRSQSRIKLYGSDFHTTWSRAEDLWTVGGRYTDAVTMKGLTYLKELWNLLPIQNFETLPEQAVQNPPMLWAYEIRPGDKIPSPRIYIPGHCLNDKMVADGLSAFFKRVGWSDLGDQYTDRLFSML</sequence>
<comment type="caution">
    <text evidence="3">The sequence shown here is derived from an EMBL/GenBank/DDBJ whole genome shotgun (WGS) entry which is preliminary data.</text>
</comment>
<dbReference type="InterPro" id="IPR033964">
    <property type="entry name" value="ABBA"/>
</dbReference>
<organism evidence="3 4">
    <name type="scientific">Penicillium antarcticum</name>
    <dbReference type="NCBI Taxonomy" id="416450"/>
    <lineage>
        <taxon>Eukaryota</taxon>
        <taxon>Fungi</taxon>
        <taxon>Dikarya</taxon>
        <taxon>Ascomycota</taxon>
        <taxon>Pezizomycotina</taxon>
        <taxon>Eurotiomycetes</taxon>
        <taxon>Eurotiomycetidae</taxon>
        <taxon>Eurotiales</taxon>
        <taxon>Aspergillaceae</taxon>
        <taxon>Penicillium</taxon>
    </lineage>
</organism>
<dbReference type="CDD" id="cd13929">
    <property type="entry name" value="PT-DMATS_CymD"/>
    <property type="match status" value="1"/>
</dbReference>
<name>A0A1V6PS56_9EURO</name>
<dbReference type="PANTHER" id="PTHR40627">
    <property type="entry name" value="INDOLE PRENYLTRANSFERASE TDIB-RELATED"/>
    <property type="match status" value="1"/>
</dbReference>
<dbReference type="InterPro" id="IPR017795">
    <property type="entry name" value="ABBA_NscD-like"/>
</dbReference>
<evidence type="ECO:0000313" key="3">
    <source>
        <dbReference type="EMBL" id="OQD79336.1"/>
    </source>
</evidence>
<evidence type="ECO:0000313" key="4">
    <source>
        <dbReference type="Proteomes" id="UP000191672"/>
    </source>
</evidence>
<accession>A0A1V6PS56</accession>
<evidence type="ECO:0000256" key="2">
    <source>
        <dbReference type="ARBA" id="ARBA00022679"/>
    </source>
</evidence>